<dbReference type="RefSeq" id="WP_119437576.1">
    <property type="nucleotide sequence ID" value="NZ_QWGR01000004.1"/>
</dbReference>
<evidence type="ECO:0000313" key="2">
    <source>
        <dbReference type="Proteomes" id="UP000265926"/>
    </source>
</evidence>
<keyword evidence="2" id="KW-1185">Reference proteome</keyword>
<protein>
    <submittedName>
        <fullName evidence="1">DUF4292 domain-containing protein</fullName>
    </submittedName>
</protein>
<proteinExistence type="predicted"/>
<gene>
    <name evidence="1" type="ORF">D1614_08975</name>
</gene>
<sequence length="292" mass="34228">MGKRSLFKFPLIVFFLFLIGASACKAPREVVRTAIKPMGTNRLLKNIEENAFDYEYLAIKRISCQFSTSENKSSFRINLKSKKDEQILVAISKLNIPVGRVLLTPDSVKYVNYIDHNYFVDDYSFISDFLNMDINFSTIQNIISNNVFSYRDDPRDDYKTFDSFIESGMYVLQSEKNRKIFRMENKKPQKIDRRLKRLDVEALILQRMFFDPVHYSLKKLEIFDKTNNRNVFMTFDEFTEVNGKEYPGAIDMSFQSEVDKVSVSLKMSGFSTEEITSFSIKIPEKYEEIRVN</sequence>
<dbReference type="AlphaFoldDB" id="A0A399SX61"/>
<reference evidence="1 2" key="1">
    <citation type="submission" date="2018-08" db="EMBL/GenBank/DDBJ databases">
        <title>Pallidiluteibacterium maritimus gen. nov., sp. nov., isolated from coastal sediment.</title>
        <authorList>
            <person name="Zhou L.Y."/>
        </authorList>
    </citation>
    <scope>NUCLEOTIDE SEQUENCE [LARGE SCALE GENOMIC DNA]</scope>
    <source>
        <strain evidence="1 2">XSD2</strain>
    </source>
</reference>
<organism evidence="1 2">
    <name type="scientific">Maribellus luteus</name>
    <dbReference type="NCBI Taxonomy" id="2305463"/>
    <lineage>
        <taxon>Bacteria</taxon>
        <taxon>Pseudomonadati</taxon>
        <taxon>Bacteroidota</taxon>
        <taxon>Bacteroidia</taxon>
        <taxon>Marinilabiliales</taxon>
        <taxon>Prolixibacteraceae</taxon>
        <taxon>Maribellus</taxon>
    </lineage>
</organism>
<dbReference type="Proteomes" id="UP000265926">
    <property type="component" value="Unassembled WGS sequence"/>
</dbReference>
<evidence type="ECO:0000313" key="1">
    <source>
        <dbReference type="EMBL" id="RIJ48656.1"/>
    </source>
</evidence>
<dbReference type="InterPro" id="IPR025634">
    <property type="entry name" value="DUF4292"/>
</dbReference>
<dbReference type="PROSITE" id="PS51257">
    <property type="entry name" value="PROKAR_LIPOPROTEIN"/>
    <property type="match status" value="1"/>
</dbReference>
<dbReference type="OrthoDB" id="1122661at2"/>
<dbReference type="Pfam" id="PF14125">
    <property type="entry name" value="DUF4292"/>
    <property type="match status" value="2"/>
</dbReference>
<comment type="caution">
    <text evidence="1">The sequence shown here is derived from an EMBL/GenBank/DDBJ whole genome shotgun (WGS) entry which is preliminary data.</text>
</comment>
<dbReference type="EMBL" id="QWGR01000004">
    <property type="protein sequence ID" value="RIJ48656.1"/>
    <property type="molecule type" value="Genomic_DNA"/>
</dbReference>
<accession>A0A399SX61</accession>
<name>A0A399SX61_9BACT</name>